<dbReference type="InterPro" id="IPR003439">
    <property type="entry name" value="ABC_transporter-like_ATP-bd"/>
</dbReference>
<accession>A0A4R4SVI0</accession>
<comment type="caution">
    <text evidence="6">The sequence shown here is derived from an EMBL/GenBank/DDBJ whole genome shotgun (WGS) entry which is preliminary data.</text>
</comment>
<dbReference type="Gene3D" id="3.40.50.300">
    <property type="entry name" value="P-loop containing nucleotide triphosphate hydrolases"/>
    <property type="match status" value="1"/>
</dbReference>
<evidence type="ECO:0000256" key="3">
    <source>
        <dbReference type="ARBA" id="ARBA00022741"/>
    </source>
</evidence>
<dbReference type="AlphaFoldDB" id="A0A4R4SVI0"/>
<dbReference type="SMART" id="SM00382">
    <property type="entry name" value="AAA"/>
    <property type="match status" value="1"/>
</dbReference>
<dbReference type="Pfam" id="PF00005">
    <property type="entry name" value="ABC_tran"/>
    <property type="match status" value="1"/>
</dbReference>
<dbReference type="GO" id="GO:0005524">
    <property type="term" value="F:ATP binding"/>
    <property type="evidence" value="ECO:0007669"/>
    <property type="project" value="UniProtKB-KW"/>
</dbReference>
<organism evidence="6 7">
    <name type="scientific">Streptomyces hainanensis</name>
    <dbReference type="NCBI Taxonomy" id="402648"/>
    <lineage>
        <taxon>Bacteria</taxon>
        <taxon>Bacillati</taxon>
        <taxon>Actinomycetota</taxon>
        <taxon>Actinomycetes</taxon>
        <taxon>Kitasatosporales</taxon>
        <taxon>Streptomycetaceae</taxon>
        <taxon>Streptomyces</taxon>
    </lineage>
</organism>
<evidence type="ECO:0000313" key="6">
    <source>
        <dbReference type="EMBL" id="TDC68208.1"/>
    </source>
</evidence>
<dbReference type="SUPFAM" id="SSF52540">
    <property type="entry name" value="P-loop containing nucleoside triphosphate hydrolases"/>
    <property type="match status" value="1"/>
</dbReference>
<keyword evidence="4 6" id="KW-0067">ATP-binding</keyword>
<feature type="domain" description="ABC transporter" evidence="5">
    <location>
        <begin position="16"/>
        <end position="242"/>
    </location>
</feature>
<dbReference type="PANTHER" id="PTHR42734:SF5">
    <property type="entry name" value="IRON TRANSPORT SYSTEM ATP-BINDING PROTEIN HI_0361-RELATED"/>
    <property type="match status" value="1"/>
</dbReference>
<dbReference type="EMBL" id="SMKI01000387">
    <property type="protein sequence ID" value="TDC68208.1"/>
    <property type="molecule type" value="Genomic_DNA"/>
</dbReference>
<dbReference type="PROSITE" id="PS50893">
    <property type="entry name" value="ABC_TRANSPORTER_2"/>
    <property type="match status" value="1"/>
</dbReference>
<dbReference type="InterPro" id="IPR047748">
    <property type="entry name" value="AztA-like"/>
</dbReference>
<dbReference type="NCBIfam" id="NF040873">
    <property type="entry name" value="AztA"/>
    <property type="match status" value="1"/>
</dbReference>
<sequence length="272" mass="28339">MSTNHDADHDTDRDAVRLTGVAAGYPRRPPALRDLTARLPRARRTAVVGPNGAGKSTLLGVVAGVLRPAAGTVTRHHPGRPALVAQRSAAADALPLTVRDAVTMGRWAHRGPWRPLTRHDRAVVRDCLDRLGLLDLAGRQLGELSGGQRQRALVAQGLAQESELLLLDEPAAGVDLAASRRISAVLAAASERGVTVVQATHDLDEALRADHCLLLADGRQLAAGPPADVLTPEALARAWGLPRSVATASNAATVSNASNGLVNGLVSDPSCP</sequence>
<dbReference type="InterPro" id="IPR027417">
    <property type="entry name" value="P-loop_NTPase"/>
</dbReference>
<evidence type="ECO:0000256" key="2">
    <source>
        <dbReference type="ARBA" id="ARBA00022448"/>
    </source>
</evidence>
<proteinExistence type="inferred from homology"/>
<evidence type="ECO:0000313" key="7">
    <source>
        <dbReference type="Proteomes" id="UP000295345"/>
    </source>
</evidence>
<keyword evidence="3" id="KW-0547">Nucleotide-binding</keyword>
<dbReference type="InterPro" id="IPR017871">
    <property type="entry name" value="ABC_transporter-like_CS"/>
</dbReference>
<evidence type="ECO:0000256" key="4">
    <source>
        <dbReference type="ARBA" id="ARBA00022840"/>
    </source>
</evidence>
<dbReference type="InterPro" id="IPR050153">
    <property type="entry name" value="Metal_Ion_Import_ABC"/>
</dbReference>
<dbReference type="Proteomes" id="UP000295345">
    <property type="component" value="Unassembled WGS sequence"/>
</dbReference>
<dbReference type="GO" id="GO:0016887">
    <property type="term" value="F:ATP hydrolysis activity"/>
    <property type="evidence" value="ECO:0007669"/>
    <property type="project" value="InterPro"/>
</dbReference>
<protein>
    <submittedName>
        <fullName evidence="6">Metal ABC transporter ATP-binding protein</fullName>
    </submittedName>
</protein>
<evidence type="ECO:0000259" key="5">
    <source>
        <dbReference type="PROSITE" id="PS50893"/>
    </source>
</evidence>
<dbReference type="OrthoDB" id="5296765at2"/>
<dbReference type="PANTHER" id="PTHR42734">
    <property type="entry name" value="METAL TRANSPORT SYSTEM ATP-BINDING PROTEIN TM_0124-RELATED"/>
    <property type="match status" value="1"/>
</dbReference>
<evidence type="ECO:0000256" key="1">
    <source>
        <dbReference type="ARBA" id="ARBA00005417"/>
    </source>
</evidence>
<name>A0A4R4SVI0_9ACTN</name>
<dbReference type="InterPro" id="IPR003593">
    <property type="entry name" value="AAA+_ATPase"/>
</dbReference>
<dbReference type="PROSITE" id="PS00211">
    <property type="entry name" value="ABC_TRANSPORTER_1"/>
    <property type="match status" value="1"/>
</dbReference>
<gene>
    <name evidence="6" type="ORF">E1283_27740</name>
</gene>
<reference evidence="6 7" key="1">
    <citation type="submission" date="2019-03" db="EMBL/GenBank/DDBJ databases">
        <title>Draft genome sequences of novel Actinobacteria.</title>
        <authorList>
            <person name="Sahin N."/>
            <person name="Ay H."/>
            <person name="Saygin H."/>
        </authorList>
    </citation>
    <scope>NUCLEOTIDE SEQUENCE [LARGE SCALE GENOMIC DNA]</scope>
    <source>
        <strain evidence="6 7">DSM 41900</strain>
    </source>
</reference>
<comment type="similarity">
    <text evidence="1">Belongs to the ABC transporter superfamily.</text>
</comment>
<keyword evidence="2" id="KW-0813">Transport</keyword>
<dbReference type="RefSeq" id="WP_132820906.1">
    <property type="nucleotide sequence ID" value="NZ_SMKI01000387.1"/>
</dbReference>
<keyword evidence="7" id="KW-1185">Reference proteome</keyword>